<accession>A0A7R7EM99</accession>
<dbReference type="Proteomes" id="UP000595897">
    <property type="component" value="Chromosome"/>
</dbReference>
<dbReference type="AlphaFoldDB" id="A0A7R7EM99"/>
<organism evidence="4 5">
    <name type="scientific">Anaeromicropila herbilytica</name>
    <dbReference type="NCBI Taxonomy" id="2785025"/>
    <lineage>
        <taxon>Bacteria</taxon>
        <taxon>Bacillati</taxon>
        <taxon>Bacillota</taxon>
        <taxon>Clostridia</taxon>
        <taxon>Lachnospirales</taxon>
        <taxon>Lachnospiraceae</taxon>
        <taxon>Anaeromicropila</taxon>
    </lineage>
</organism>
<feature type="domain" description="DZANK-type" evidence="3">
    <location>
        <begin position="95"/>
        <end position="143"/>
    </location>
</feature>
<dbReference type="EMBL" id="AP024169">
    <property type="protein sequence ID" value="BCN31434.1"/>
    <property type="molecule type" value="Genomic_DNA"/>
</dbReference>
<evidence type="ECO:0000256" key="1">
    <source>
        <dbReference type="SAM" id="Coils"/>
    </source>
</evidence>
<proteinExistence type="predicted"/>
<feature type="coiled-coil region" evidence="1">
    <location>
        <begin position="65"/>
        <end position="92"/>
    </location>
</feature>
<sequence>MDFFEKLGDTISSKSKQVAQKAKDLAEISKLNGQVSTEEDVIKNAYIAIGKMYYEVCKEHPEDEYAIEVEAIKNANEKIKALQEQIHQLKGIINCTVCGAEIPVDASFCSSCGVKVEKVEVESFEGVVEDTDCSACGEPENENDVNDFEFKNDVETEEEKLQEESSEDSML</sequence>
<evidence type="ECO:0000313" key="5">
    <source>
        <dbReference type="Proteomes" id="UP000595897"/>
    </source>
</evidence>
<evidence type="ECO:0000256" key="2">
    <source>
        <dbReference type="SAM" id="MobiDB-lite"/>
    </source>
</evidence>
<feature type="compositionally biased region" description="Acidic residues" evidence="2">
    <location>
        <begin position="155"/>
        <end position="171"/>
    </location>
</feature>
<evidence type="ECO:0000313" key="4">
    <source>
        <dbReference type="EMBL" id="BCN31434.1"/>
    </source>
</evidence>
<reference evidence="4 5" key="1">
    <citation type="submission" date="2020-11" db="EMBL/GenBank/DDBJ databases">
        <title>Draft genome sequencing of a Lachnospiraceae strain isolated from anoxic soil subjected to BSD treatment.</title>
        <authorList>
            <person name="Uek A."/>
            <person name="Tonouchi A."/>
        </authorList>
    </citation>
    <scope>NUCLEOTIDE SEQUENCE [LARGE SCALE GENOMIC DNA]</scope>
    <source>
        <strain evidence="4 5">TB5</strain>
    </source>
</reference>
<feature type="region of interest" description="Disordered" evidence="2">
    <location>
        <begin position="135"/>
        <end position="171"/>
    </location>
</feature>
<name>A0A7R7EM99_9FIRM</name>
<evidence type="ECO:0000259" key="3">
    <source>
        <dbReference type="Pfam" id="PF12773"/>
    </source>
</evidence>
<dbReference type="InterPro" id="IPR025874">
    <property type="entry name" value="DZR"/>
</dbReference>
<gene>
    <name evidence="4" type="ORF">bsdtb5_27290</name>
</gene>
<protein>
    <recommendedName>
        <fullName evidence="3">DZANK-type domain-containing protein</fullName>
    </recommendedName>
</protein>
<keyword evidence="5" id="KW-1185">Reference proteome</keyword>
<dbReference type="Pfam" id="PF12773">
    <property type="entry name" value="DZR"/>
    <property type="match status" value="1"/>
</dbReference>
<dbReference type="RefSeq" id="WP_271712551.1">
    <property type="nucleotide sequence ID" value="NZ_AP024169.1"/>
</dbReference>
<keyword evidence="1" id="KW-0175">Coiled coil</keyword>
<dbReference type="KEGG" id="ahb:bsdtb5_27290"/>